<evidence type="ECO:0000313" key="2">
    <source>
        <dbReference type="Proteomes" id="UP001189429"/>
    </source>
</evidence>
<evidence type="ECO:0000313" key="1">
    <source>
        <dbReference type="EMBL" id="CAK0876487.1"/>
    </source>
</evidence>
<dbReference type="InterPro" id="IPR012340">
    <property type="entry name" value="NA-bd_OB-fold"/>
</dbReference>
<dbReference type="Proteomes" id="UP001189429">
    <property type="component" value="Unassembled WGS sequence"/>
</dbReference>
<comment type="caution">
    <text evidence="1">The sequence shown here is derived from an EMBL/GenBank/DDBJ whole genome shotgun (WGS) entry which is preliminary data.</text>
</comment>
<dbReference type="Gene3D" id="2.40.50.140">
    <property type="entry name" value="Nucleic acid-binding proteins"/>
    <property type="match status" value="1"/>
</dbReference>
<sequence length="472" mass="50353">MLDENVETLKNMNAQTAKYTKWYVRVLDPKVIDYTFTARNEKVEAQKFSCVLVSNAPAQYMLGAVPFSFKNRAAAAEAFKKFTADSVWELRTPSFDTRAKSDFIGGPLKSVVLLCSPSTLTRLPPTSTEALAHPAKGLQIALDIKGIVELLKGTATGANNRAAFDFCGKILGITTPKQVSKNGSLLMVAEAEFTDAGGGKIVVTVWKKAHEYFAHVQPGSGVAVLGCSAALENGEAKINIWPGAHISTVGDQAQSLTGLDATSLSAEVLAAQWVPSSGNGLASVMEAAAHSTCAVALADAIAHPQPITFQINRCLLDAPLQRDAMYTQDGRLFLRNCRLRDATGGVDVDVVTDAAPTLYDCSAPDQVAAQLDAQSLKGAKHRFNIRGILRQENGVAKRYIMEVGMAPLDAVVSTSALRMCCGLSVVSGDVVLPVPVSRIVEDPLQGLAVCRDGANNIGANRVWLLVRGKRNR</sequence>
<keyword evidence="2" id="KW-1185">Reference proteome</keyword>
<protein>
    <submittedName>
        <fullName evidence="1">Uncharacterized protein</fullName>
    </submittedName>
</protein>
<organism evidence="1 2">
    <name type="scientific">Prorocentrum cordatum</name>
    <dbReference type="NCBI Taxonomy" id="2364126"/>
    <lineage>
        <taxon>Eukaryota</taxon>
        <taxon>Sar</taxon>
        <taxon>Alveolata</taxon>
        <taxon>Dinophyceae</taxon>
        <taxon>Prorocentrales</taxon>
        <taxon>Prorocentraceae</taxon>
        <taxon>Prorocentrum</taxon>
    </lineage>
</organism>
<dbReference type="EMBL" id="CAUYUJ010017630">
    <property type="protein sequence ID" value="CAK0876487.1"/>
    <property type="molecule type" value="Genomic_DNA"/>
</dbReference>
<reference evidence="1" key="1">
    <citation type="submission" date="2023-10" db="EMBL/GenBank/DDBJ databases">
        <authorList>
            <person name="Chen Y."/>
            <person name="Shah S."/>
            <person name="Dougan E. K."/>
            <person name="Thang M."/>
            <person name="Chan C."/>
        </authorList>
    </citation>
    <scope>NUCLEOTIDE SEQUENCE [LARGE SCALE GENOMIC DNA]</scope>
</reference>
<accession>A0ABN9VSW6</accession>
<proteinExistence type="predicted"/>
<name>A0ABN9VSW6_9DINO</name>
<gene>
    <name evidence="1" type="ORF">PCOR1329_LOCUS60829</name>
</gene>
<dbReference type="SUPFAM" id="SSF50249">
    <property type="entry name" value="Nucleic acid-binding proteins"/>
    <property type="match status" value="1"/>
</dbReference>